<gene>
    <name evidence="3" type="primary">recD2</name>
    <name evidence="8" type="ORF">ABID56_000584</name>
</gene>
<reference evidence="8 9" key="1">
    <citation type="submission" date="2024-06" db="EMBL/GenBank/DDBJ databases">
        <title>Genomic Encyclopedia of Type Strains, Phase IV (KMG-IV): sequencing the most valuable type-strain genomes for metagenomic binning, comparative biology and taxonomic classification.</title>
        <authorList>
            <person name="Goeker M."/>
        </authorList>
    </citation>
    <scope>NUCLEOTIDE SEQUENCE [LARGE SCALE GENOMIC DNA]</scope>
    <source>
        <strain evidence="8 9">DSM 23520</strain>
    </source>
</reference>
<evidence type="ECO:0000313" key="9">
    <source>
        <dbReference type="Proteomes" id="UP001549167"/>
    </source>
</evidence>
<dbReference type="Pfam" id="PF13245">
    <property type="entry name" value="AAA_19"/>
    <property type="match status" value="1"/>
</dbReference>
<feature type="domain" description="UvrD-like helicase C-terminal" evidence="4">
    <location>
        <begin position="661"/>
        <end position="708"/>
    </location>
</feature>
<dbReference type="Pfam" id="PF18335">
    <property type="entry name" value="SH3_13"/>
    <property type="match status" value="1"/>
</dbReference>
<sequence>MAEHYYAKGQLNQMIFQNQQTQFSIASISVVETDIDIDEKDLVVKGHFPALTHGNDYIFYGQMQNHPKFGDQLNVFTYEKELPKTEDSLVKYLASDLFYGIGEKTASKIVDTLGLNAVDDILRDESKLDEVVGLKAETKKQFIADLRLHQGFEQVTVELAKYGVGLQLAQKLYDVYAENTIKQLQDNPYDFVFYVDGFGFQRADEIAKTIGIEDNHPTRVQAGILHVLDEESTNGHVYVELPSLVTRLNELLFRGQTEETKQSLHDYLNQLVDDELIVMEADRIYLPQLYFAEEGVASQLTRLLETNEDLTFDESELMAAIGDVEEQEGIAYGEEQYEAVKKALNEKVMLLTGGPGTGKTTVVKGILHCYEALFQKKEQKKQSDYILAAPTGRAAKRLTESTGIKAKTIHSLLGWSGEEEFEYNASNQLSGKVMIVDEFSMVDIWLANRLLKAVPADMKVIFVGDEDQLPSVGPGQVLADLLASQSIPVCRLQDIYRQKNDSYIIKLAHDIKHDQLPEQSVGKKADFNFIDTSSDYAVDTIEKIVTKALEKGYSMRDIQVLAPMYKTKVGIHELNDSLQQIFNPKEESKRELLHFQSVYRTGDKVIQLVNQPEKDVFNGDIGEIVAVKDAKEADSNKDELIINFEGLEVSYTRQDLNQIMLAYAISIHKSQGSEFPIVIMPIVRPFKRMLVKNLIYTAVTRGKASLIICGDYDIFLEGLQKGDAYERRTTLVSRIQAFLGHNVEQVPQSAEQNLENAEVDEQEEFSPYDFMS</sequence>
<comment type="function">
    <text evidence="3">DNA-dependent ATPase and ATP-dependent 5'-3' DNA helicase. Has no activity on blunt DNA or DNA with 3'-overhangs, requires at least 10 bases of 5'-ssDNA for helicase activity.</text>
</comment>
<feature type="domain" description="ATP-dependent RecD2 DNA helicase SH3" evidence="6">
    <location>
        <begin position="574"/>
        <end position="644"/>
    </location>
</feature>
<evidence type="ECO:0000259" key="4">
    <source>
        <dbReference type="Pfam" id="PF13538"/>
    </source>
</evidence>
<dbReference type="PANTHER" id="PTHR43788:SF6">
    <property type="entry name" value="DNA HELICASE B"/>
    <property type="match status" value="1"/>
</dbReference>
<dbReference type="PANTHER" id="PTHR43788">
    <property type="entry name" value="DNA2/NAM7 HELICASE FAMILY MEMBER"/>
    <property type="match status" value="1"/>
</dbReference>
<dbReference type="Pfam" id="PF13538">
    <property type="entry name" value="UvrD_C_2"/>
    <property type="match status" value="1"/>
</dbReference>
<dbReference type="InterPro" id="IPR050534">
    <property type="entry name" value="Coronavir_polyprotein_1ab"/>
</dbReference>
<dbReference type="Gene3D" id="2.30.30.940">
    <property type="match status" value="1"/>
</dbReference>
<dbReference type="RefSeq" id="WP_354219118.1">
    <property type="nucleotide sequence ID" value="NZ_JBEPMX010000002.1"/>
</dbReference>
<dbReference type="InterPro" id="IPR006345">
    <property type="entry name" value="RecD2"/>
</dbReference>
<dbReference type="InterPro" id="IPR055446">
    <property type="entry name" value="RecD2_N_OB"/>
</dbReference>
<dbReference type="Gene3D" id="3.40.50.300">
    <property type="entry name" value="P-loop containing nucleotide triphosphate hydrolases"/>
    <property type="match status" value="2"/>
</dbReference>
<evidence type="ECO:0000313" key="8">
    <source>
        <dbReference type="EMBL" id="MET3682503.1"/>
    </source>
</evidence>
<evidence type="ECO:0000256" key="3">
    <source>
        <dbReference type="HAMAP-Rule" id="MF_01488"/>
    </source>
</evidence>
<protein>
    <recommendedName>
        <fullName evidence="3">ATP-dependent RecD2 DNA helicase</fullName>
        <ecNumber evidence="3">5.6.2.3</ecNumber>
    </recommendedName>
    <alternativeName>
        <fullName evidence="3">DNA 5'-3' helicase subunit RecD2</fullName>
    </alternativeName>
</protein>
<dbReference type="CDD" id="cd18809">
    <property type="entry name" value="SF1_C_RecD"/>
    <property type="match status" value="1"/>
</dbReference>
<keyword evidence="3" id="KW-0238">DNA-binding</keyword>
<dbReference type="Pfam" id="PF23139">
    <property type="entry name" value="OB_YrrC"/>
    <property type="match status" value="1"/>
</dbReference>
<keyword evidence="3" id="KW-0413">Isomerase</keyword>
<keyword evidence="1 3" id="KW-0547">Nucleotide-binding</keyword>
<dbReference type="Pfam" id="PF14490">
    <property type="entry name" value="HHH_RecD2"/>
    <property type="match status" value="1"/>
</dbReference>
<dbReference type="CDD" id="cd17933">
    <property type="entry name" value="DEXSc_RecD-like"/>
    <property type="match status" value="1"/>
</dbReference>
<keyword evidence="3 8" id="KW-0378">Hydrolase</keyword>
<dbReference type="InterPro" id="IPR027417">
    <property type="entry name" value="P-loop_NTPase"/>
</dbReference>
<dbReference type="Gene3D" id="1.10.10.2220">
    <property type="match status" value="1"/>
</dbReference>
<proteinExistence type="inferred from homology"/>
<comment type="similarity">
    <text evidence="3">Belongs to the RecD family. RecD2 subfamily.</text>
</comment>
<evidence type="ECO:0000256" key="1">
    <source>
        <dbReference type="ARBA" id="ARBA00022741"/>
    </source>
</evidence>
<evidence type="ECO:0000256" key="2">
    <source>
        <dbReference type="ARBA" id="ARBA00022840"/>
    </source>
</evidence>
<evidence type="ECO:0000259" key="6">
    <source>
        <dbReference type="Pfam" id="PF18335"/>
    </source>
</evidence>
<dbReference type="InterPro" id="IPR041451">
    <property type="entry name" value="RecD2_SH13"/>
</dbReference>
<dbReference type="SUPFAM" id="SSF52540">
    <property type="entry name" value="P-loop containing nucleoside triphosphate hydrolases"/>
    <property type="match status" value="2"/>
</dbReference>
<keyword evidence="9" id="KW-1185">Reference proteome</keyword>
<dbReference type="GO" id="GO:0008854">
    <property type="term" value="F:exodeoxyribonuclease V activity"/>
    <property type="evidence" value="ECO:0007669"/>
    <property type="project" value="UniProtKB-EC"/>
</dbReference>
<evidence type="ECO:0000259" key="5">
    <source>
        <dbReference type="Pfam" id="PF14490"/>
    </source>
</evidence>
<feature type="domain" description="ATP-dependent RecD2 DNA helicase OB-fold" evidence="7">
    <location>
        <begin position="6"/>
        <end position="83"/>
    </location>
</feature>
<keyword evidence="2 3" id="KW-0067">ATP-binding</keyword>
<accession>A0ABV2KSE6</accession>
<dbReference type="InterPro" id="IPR029493">
    <property type="entry name" value="RecD2-like_HHH"/>
</dbReference>
<dbReference type="NCBIfam" id="TIGR01448">
    <property type="entry name" value="recD_rel"/>
    <property type="match status" value="1"/>
</dbReference>
<dbReference type="HAMAP" id="MF_01488">
    <property type="entry name" value="RecD2"/>
    <property type="match status" value="1"/>
</dbReference>
<organism evidence="8 9">
    <name type="scientific">Alkalibacillus flavidus</name>
    <dbReference type="NCBI Taxonomy" id="546021"/>
    <lineage>
        <taxon>Bacteria</taxon>
        <taxon>Bacillati</taxon>
        <taxon>Bacillota</taxon>
        <taxon>Bacilli</taxon>
        <taxon>Bacillales</taxon>
        <taxon>Bacillaceae</taxon>
        <taxon>Alkalibacillus</taxon>
    </lineage>
</organism>
<dbReference type="InterPro" id="IPR027785">
    <property type="entry name" value="UvrD-like_helicase_C"/>
</dbReference>
<dbReference type="Proteomes" id="UP001549167">
    <property type="component" value="Unassembled WGS sequence"/>
</dbReference>
<feature type="binding site" evidence="3">
    <location>
        <begin position="356"/>
        <end position="360"/>
    </location>
    <ligand>
        <name>ATP</name>
        <dbReference type="ChEBI" id="CHEBI:30616"/>
    </ligand>
</feature>
<comment type="catalytic activity">
    <reaction evidence="3">
        <text>ATP + H2O = ADP + phosphate + H(+)</text>
        <dbReference type="Rhea" id="RHEA:13065"/>
        <dbReference type="ChEBI" id="CHEBI:15377"/>
        <dbReference type="ChEBI" id="CHEBI:15378"/>
        <dbReference type="ChEBI" id="CHEBI:30616"/>
        <dbReference type="ChEBI" id="CHEBI:43474"/>
        <dbReference type="ChEBI" id="CHEBI:456216"/>
        <dbReference type="EC" id="5.6.2.3"/>
    </reaction>
</comment>
<dbReference type="EC" id="5.6.2.3" evidence="3"/>
<feature type="domain" description="ATP-dependent RecD2 DNA helicase-like helix-hairpin-helix" evidence="5">
    <location>
        <begin position="149"/>
        <end position="238"/>
    </location>
</feature>
<keyword evidence="3" id="KW-0347">Helicase</keyword>
<comment type="caution">
    <text evidence="8">The sequence shown here is derived from an EMBL/GenBank/DDBJ whole genome shotgun (WGS) entry which is preliminary data.</text>
</comment>
<evidence type="ECO:0000259" key="7">
    <source>
        <dbReference type="Pfam" id="PF23139"/>
    </source>
</evidence>
<name>A0ABV2KSE6_9BACI</name>
<dbReference type="EMBL" id="JBEPMX010000002">
    <property type="protein sequence ID" value="MET3682503.1"/>
    <property type="molecule type" value="Genomic_DNA"/>
</dbReference>